<reference evidence="4" key="1">
    <citation type="submission" date="2022-08" db="EMBL/GenBank/DDBJ databases">
        <authorList>
            <person name="Marques A."/>
        </authorList>
    </citation>
    <scope>NUCLEOTIDE SEQUENCE</scope>
    <source>
        <strain evidence="4">RhyPub2mFocal</strain>
        <tissue evidence="4">Leaves</tissue>
    </source>
</reference>
<evidence type="ECO:0000259" key="3">
    <source>
        <dbReference type="Pfam" id="PF01764"/>
    </source>
</evidence>
<comment type="caution">
    <text evidence="4">The sequence shown here is derived from an EMBL/GenBank/DDBJ whole genome shotgun (WGS) entry which is preliminary data.</text>
</comment>
<protein>
    <submittedName>
        <fullName evidence="4">Alpha/beta-Hydrolases superfamily protein</fullName>
    </submittedName>
</protein>
<keyword evidence="2" id="KW-0812">Transmembrane</keyword>
<evidence type="ECO:0000313" key="4">
    <source>
        <dbReference type="EMBL" id="KAJ4782666.1"/>
    </source>
</evidence>
<accession>A0AAV8EWL9</accession>
<organism evidence="4 5">
    <name type="scientific">Rhynchospora pubera</name>
    <dbReference type="NCBI Taxonomy" id="906938"/>
    <lineage>
        <taxon>Eukaryota</taxon>
        <taxon>Viridiplantae</taxon>
        <taxon>Streptophyta</taxon>
        <taxon>Embryophyta</taxon>
        <taxon>Tracheophyta</taxon>
        <taxon>Spermatophyta</taxon>
        <taxon>Magnoliopsida</taxon>
        <taxon>Liliopsida</taxon>
        <taxon>Poales</taxon>
        <taxon>Cyperaceae</taxon>
        <taxon>Cyperoideae</taxon>
        <taxon>Rhynchosporeae</taxon>
        <taxon>Rhynchospora</taxon>
    </lineage>
</organism>
<dbReference type="GO" id="GO:0006629">
    <property type="term" value="P:lipid metabolic process"/>
    <property type="evidence" value="ECO:0007669"/>
    <property type="project" value="InterPro"/>
</dbReference>
<dbReference type="CDD" id="cd00519">
    <property type="entry name" value="Lipase_3"/>
    <property type="match status" value="1"/>
</dbReference>
<evidence type="ECO:0000313" key="5">
    <source>
        <dbReference type="Proteomes" id="UP001140206"/>
    </source>
</evidence>
<dbReference type="PANTHER" id="PTHR46483">
    <property type="entry name" value="PHOSPHOLIPASE A1 PLIP2, CHLOROPLASTIC"/>
    <property type="match status" value="1"/>
</dbReference>
<feature type="region of interest" description="Disordered" evidence="1">
    <location>
        <begin position="259"/>
        <end position="288"/>
    </location>
</feature>
<dbReference type="PANTHER" id="PTHR46483:SF4">
    <property type="entry name" value="PHOSPHOLIPASE A1 PLIP2, CHLOROPLASTIC"/>
    <property type="match status" value="1"/>
</dbReference>
<keyword evidence="2" id="KW-1133">Transmembrane helix</keyword>
<dbReference type="Gene3D" id="3.40.50.1820">
    <property type="entry name" value="alpha/beta hydrolase"/>
    <property type="match status" value="1"/>
</dbReference>
<feature type="compositionally biased region" description="Basic and acidic residues" evidence="1">
    <location>
        <begin position="71"/>
        <end position="81"/>
    </location>
</feature>
<feature type="region of interest" description="Disordered" evidence="1">
    <location>
        <begin position="125"/>
        <end position="144"/>
    </location>
</feature>
<dbReference type="AlphaFoldDB" id="A0AAV8EWL9"/>
<dbReference type="GO" id="GO:0008970">
    <property type="term" value="F:phospholipase A1 activity"/>
    <property type="evidence" value="ECO:0007669"/>
    <property type="project" value="InterPro"/>
</dbReference>
<dbReference type="InterPro" id="IPR029058">
    <property type="entry name" value="AB_hydrolase_fold"/>
</dbReference>
<feature type="compositionally biased region" description="Basic and acidic residues" evidence="1">
    <location>
        <begin position="134"/>
        <end position="144"/>
    </location>
</feature>
<feature type="domain" description="Fungal lipase-type" evidence="3">
    <location>
        <begin position="395"/>
        <end position="532"/>
    </location>
</feature>
<dbReference type="SUPFAM" id="SSF53474">
    <property type="entry name" value="alpha/beta-Hydrolases"/>
    <property type="match status" value="1"/>
</dbReference>
<feature type="region of interest" description="Disordered" evidence="1">
    <location>
        <begin position="71"/>
        <end position="102"/>
    </location>
</feature>
<proteinExistence type="predicted"/>
<feature type="compositionally biased region" description="Basic and acidic residues" evidence="1">
    <location>
        <begin position="162"/>
        <end position="171"/>
    </location>
</feature>
<feature type="transmembrane region" description="Helical" evidence="2">
    <location>
        <begin position="724"/>
        <end position="746"/>
    </location>
</feature>
<keyword evidence="5" id="KW-1185">Reference proteome</keyword>
<feature type="region of interest" description="Disordered" evidence="1">
    <location>
        <begin position="1"/>
        <end position="39"/>
    </location>
</feature>
<dbReference type="EMBL" id="JAMFTS010000003">
    <property type="protein sequence ID" value="KAJ4782666.1"/>
    <property type="molecule type" value="Genomic_DNA"/>
</dbReference>
<evidence type="ECO:0000256" key="1">
    <source>
        <dbReference type="SAM" id="MobiDB-lite"/>
    </source>
</evidence>
<dbReference type="Proteomes" id="UP001140206">
    <property type="component" value="Chromosome 3"/>
</dbReference>
<sequence>MESLRFVRGISTPPPVSVGPYHPAHVSTAAHATKPSQAQLSGGPLNNNNHHHPYMFLRPLRRLWPGNGDAIRDEKKSHEGHVASLEASTSTSEEQEEEEEREKVNWILGGLAARRNGEDVNVREGHVAAPEASTSKESEANEERKEGNWVLNILRVRSETGERTAEIKSGDVGEDVDEEDDDDDETVGCVVADDEEEMDDEKEIDRSSFEKLLKGVSLDEMRIYAKLSYLSNLTYSIKRIKPQNLLEYHKLRYVTSSLDNKEHNLQSGTTPEQKPAKTKNREPKTQQPEISASFAYDIAASAASYLQSTAKGIFPFGSGKAHNGDKMGSKPGEKESVPNDLLNEASFVATTNSVTAVVAAKEERKEEIAKDLNSSVSSPCEWFVCDDDLNGTRFFVIQGSESLASWQANLLFEPVEFEGLGVLVHRGIYEAAKGIYMQMLPLVQSHYKSRGSAATFRFTGHSLGGSLALLINLMLLIRGVVPPSALLPVVTFGAPAVMCGGDYLLRKLGLSMDHVHGITMHRDIVPRAFSCNYPDNVAQILKAVNGNFRNHRCLVNQKLLYEPMGKLVILQPEERFSPSHHLLPPGCGLYLLSRSGKPKRLLRAAQSAFLNSPHPLEILSDRGSYGAGGAIQRDHDMSSYLKSVRSVIRHEIKLRRKIKRQQRQHVWWPLVVPHGTDPSIIMGSPDAWSPHATDDRDRLDFSKIFRGGRETIRRFKGLLVSRNMHLLVIVFLLPARLLIMGPLSLVKLN</sequence>
<dbReference type="Pfam" id="PF01764">
    <property type="entry name" value="Lipase_3"/>
    <property type="match status" value="1"/>
</dbReference>
<gene>
    <name evidence="4" type="ORF">LUZ62_066923</name>
</gene>
<feature type="region of interest" description="Disordered" evidence="1">
    <location>
        <begin position="162"/>
        <end position="185"/>
    </location>
</feature>
<feature type="compositionally biased region" description="Acidic residues" evidence="1">
    <location>
        <begin position="172"/>
        <end position="185"/>
    </location>
</feature>
<name>A0AAV8EWL9_9POAL</name>
<evidence type="ECO:0000256" key="2">
    <source>
        <dbReference type="SAM" id="Phobius"/>
    </source>
</evidence>
<keyword evidence="2" id="KW-0472">Membrane</keyword>
<dbReference type="InterPro" id="IPR043367">
    <property type="entry name" value="PLIP1/2/3"/>
</dbReference>
<dbReference type="InterPro" id="IPR002921">
    <property type="entry name" value="Fungal_lipase-type"/>
</dbReference>